<dbReference type="EC" id="1.1.1.47" evidence="5"/>
<dbReference type="SUPFAM" id="SSF51735">
    <property type="entry name" value="NAD(P)-binding Rossmann-fold domains"/>
    <property type="match status" value="1"/>
</dbReference>
<feature type="domain" description="Ketoreductase" evidence="4">
    <location>
        <begin position="7"/>
        <end position="188"/>
    </location>
</feature>
<name>A0A6B0TTS4_9RHOB</name>
<dbReference type="PANTHER" id="PTHR24321">
    <property type="entry name" value="DEHYDROGENASES, SHORT CHAIN"/>
    <property type="match status" value="1"/>
</dbReference>
<dbReference type="AlphaFoldDB" id="A0A6B0TTS4"/>
<dbReference type="InterPro" id="IPR057326">
    <property type="entry name" value="KR_dom"/>
</dbReference>
<dbReference type="PROSITE" id="PS00061">
    <property type="entry name" value="ADH_SHORT"/>
    <property type="match status" value="1"/>
</dbReference>
<dbReference type="InterPro" id="IPR036291">
    <property type="entry name" value="NAD(P)-bd_dom_sf"/>
</dbReference>
<organism evidence="5 6">
    <name type="scientific">Oceanomicrobium pacificus</name>
    <dbReference type="NCBI Taxonomy" id="2692916"/>
    <lineage>
        <taxon>Bacteria</taxon>
        <taxon>Pseudomonadati</taxon>
        <taxon>Pseudomonadota</taxon>
        <taxon>Alphaproteobacteria</taxon>
        <taxon>Rhodobacterales</taxon>
        <taxon>Paracoccaceae</taxon>
        <taxon>Oceanomicrobium</taxon>
    </lineage>
</organism>
<sequence>MGRLDGKRVLFTGGATNIGRATVEAFVAEGARVVIGDVNAADGQALADSLGLNAHFLPVDVAGEEAIRRFVDDGVAWLGGLDVLCQNAGLQRAGPTDSFDVETWDRIFAINIRAQFLGAKHAIPHLRAHGQGGAIVNMSSNAGKRGGAGLAAYCSSKGAVVAFTNALALELAPDNIRVNALCPGWVDTQFNAAAIANLGGTEAQMAAIAQGVPLGRQARPEEIAPLYVYLASDESAFMTGQALLIDGGAHN</sequence>
<dbReference type="EMBL" id="WUWG01000001">
    <property type="protein sequence ID" value="MXU64363.1"/>
    <property type="molecule type" value="Genomic_DNA"/>
</dbReference>
<protein>
    <submittedName>
        <fullName evidence="5">Glucose 1-dehydrogenase</fullName>
        <ecNumber evidence="5">1.1.1.47</ecNumber>
    </submittedName>
</protein>
<dbReference type="SMART" id="SM00822">
    <property type="entry name" value="PKS_KR"/>
    <property type="match status" value="1"/>
</dbReference>
<dbReference type="Gene3D" id="3.40.50.720">
    <property type="entry name" value="NAD(P)-binding Rossmann-like Domain"/>
    <property type="match status" value="1"/>
</dbReference>
<dbReference type="CDD" id="cd05233">
    <property type="entry name" value="SDR_c"/>
    <property type="match status" value="1"/>
</dbReference>
<evidence type="ECO:0000256" key="3">
    <source>
        <dbReference type="ARBA" id="ARBA00023027"/>
    </source>
</evidence>
<keyword evidence="6" id="KW-1185">Reference proteome</keyword>
<proteinExistence type="inferred from homology"/>
<dbReference type="FunFam" id="3.40.50.720:FF:000084">
    <property type="entry name" value="Short-chain dehydrogenase reductase"/>
    <property type="match status" value="1"/>
</dbReference>
<dbReference type="PRINTS" id="PR00080">
    <property type="entry name" value="SDRFAMILY"/>
</dbReference>
<dbReference type="InterPro" id="IPR002347">
    <property type="entry name" value="SDR_fam"/>
</dbReference>
<dbReference type="Proteomes" id="UP000436016">
    <property type="component" value="Unassembled WGS sequence"/>
</dbReference>
<comment type="caution">
    <text evidence="5">The sequence shown here is derived from an EMBL/GenBank/DDBJ whole genome shotgun (WGS) entry which is preliminary data.</text>
</comment>
<comment type="similarity">
    <text evidence="1">Belongs to the short-chain dehydrogenases/reductases (SDR) family.</text>
</comment>
<evidence type="ECO:0000313" key="6">
    <source>
        <dbReference type="Proteomes" id="UP000436016"/>
    </source>
</evidence>
<reference evidence="5 6" key="1">
    <citation type="submission" date="2019-12" db="EMBL/GenBank/DDBJ databases">
        <title>Strain KN286 was isolated from seawater, which was collected from Caroline Seamount in the tropical western Pacific.</title>
        <authorList>
            <person name="Wang Q."/>
        </authorList>
    </citation>
    <scope>NUCLEOTIDE SEQUENCE [LARGE SCALE GENOMIC DNA]</scope>
    <source>
        <strain evidence="5 6">KN286</strain>
    </source>
</reference>
<dbReference type="Pfam" id="PF13561">
    <property type="entry name" value="adh_short_C2"/>
    <property type="match status" value="1"/>
</dbReference>
<dbReference type="InterPro" id="IPR020904">
    <property type="entry name" value="Sc_DH/Rdtase_CS"/>
</dbReference>
<keyword evidence="2 5" id="KW-0560">Oxidoreductase</keyword>
<keyword evidence="3" id="KW-0520">NAD</keyword>
<dbReference type="GO" id="GO:0047936">
    <property type="term" value="F:glucose 1-dehydrogenase [NAD(P)+] activity"/>
    <property type="evidence" value="ECO:0007669"/>
    <property type="project" value="UniProtKB-EC"/>
</dbReference>
<evidence type="ECO:0000256" key="1">
    <source>
        <dbReference type="ARBA" id="ARBA00006484"/>
    </source>
</evidence>
<accession>A0A6B0TTS4</accession>
<dbReference type="PRINTS" id="PR00081">
    <property type="entry name" value="GDHRDH"/>
</dbReference>
<dbReference type="RefSeq" id="WP_160851650.1">
    <property type="nucleotide sequence ID" value="NZ_WUWG01000001.1"/>
</dbReference>
<dbReference type="PANTHER" id="PTHR24321:SF8">
    <property type="entry name" value="ESTRADIOL 17-BETA-DEHYDROGENASE 8-RELATED"/>
    <property type="match status" value="1"/>
</dbReference>
<dbReference type="NCBIfam" id="NF005559">
    <property type="entry name" value="PRK07231.1"/>
    <property type="match status" value="1"/>
</dbReference>
<evidence type="ECO:0000256" key="2">
    <source>
        <dbReference type="ARBA" id="ARBA00023002"/>
    </source>
</evidence>
<evidence type="ECO:0000313" key="5">
    <source>
        <dbReference type="EMBL" id="MXU64363.1"/>
    </source>
</evidence>
<gene>
    <name evidence="5" type="ORF">GSH16_02805</name>
</gene>
<evidence type="ECO:0000259" key="4">
    <source>
        <dbReference type="SMART" id="SM00822"/>
    </source>
</evidence>